<dbReference type="RefSeq" id="WP_145065347.1">
    <property type="nucleotide sequence ID" value="NZ_CP036287.1"/>
</dbReference>
<dbReference type="AlphaFoldDB" id="A0A518BK05"/>
<evidence type="ECO:0000313" key="1">
    <source>
        <dbReference type="EMBL" id="QDU67307.1"/>
    </source>
</evidence>
<proteinExistence type="predicted"/>
<dbReference type="InterPro" id="IPR012902">
    <property type="entry name" value="N_methyl_site"/>
</dbReference>
<protein>
    <recommendedName>
        <fullName evidence="3">Prepilin-type N-terminal cleavage/methylation domain-containing protein</fullName>
    </recommendedName>
</protein>
<name>A0A518BK05_9BACT</name>
<organism evidence="1 2">
    <name type="scientific">Engelhardtia mirabilis</name>
    <dbReference type="NCBI Taxonomy" id="2528011"/>
    <lineage>
        <taxon>Bacteria</taxon>
        <taxon>Pseudomonadati</taxon>
        <taxon>Planctomycetota</taxon>
        <taxon>Planctomycetia</taxon>
        <taxon>Planctomycetia incertae sedis</taxon>
        <taxon>Engelhardtia</taxon>
    </lineage>
</organism>
<evidence type="ECO:0000313" key="2">
    <source>
        <dbReference type="Proteomes" id="UP000316921"/>
    </source>
</evidence>
<dbReference type="Proteomes" id="UP000316921">
    <property type="component" value="Chromosome"/>
</dbReference>
<keyword evidence="2" id="KW-1185">Reference proteome</keyword>
<sequence length="219" mass="23131">MALRRLIRAGAASGFSMIEMLFAISMLAVVLMAATSVGKRGGAAYDSSAVRTQREQDTQRALERALAALTGAASSTFTPTATGNLGTSDLSFRTPTAIDATGITWSAPSRLRLEYEPQESDDGTDEDGDGLVDEMRLVLITDEGEANQRMTILIDGVAELGEGEALNLADDDGDGVTDEPGFCIQRVGDVLFVQLRTIGSVDGAPTLSVALESRVELRN</sequence>
<dbReference type="KEGG" id="pbap:Pla133_23870"/>
<reference evidence="1 2" key="1">
    <citation type="submission" date="2019-02" db="EMBL/GenBank/DDBJ databases">
        <title>Deep-cultivation of Planctomycetes and their phenomic and genomic characterization uncovers novel biology.</title>
        <authorList>
            <person name="Wiegand S."/>
            <person name="Jogler M."/>
            <person name="Boedeker C."/>
            <person name="Pinto D."/>
            <person name="Vollmers J."/>
            <person name="Rivas-Marin E."/>
            <person name="Kohn T."/>
            <person name="Peeters S.H."/>
            <person name="Heuer A."/>
            <person name="Rast P."/>
            <person name="Oberbeckmann S."/>
            <person name="Bunk B."/>
            <person name="Jeske O."/>
            <person name="Meyerdierks A."/>
            <person name="Storesund J.E."/>
            <person name="Kallscheuer N."/>
            <person name="Luecker S."/>
            <person name="Lage O.M."/>
            <person name="Pohl T."/>
            <person name="Merkel B.J."/>
            <person name="Hornburger P."/>
            <person name="Mueller R.-W."/>
            <person name="Bruemmer F."/>
            <person name="Labrenz M."/>
            <person name="Spormann A.M."/>
            <person name="Op den Camp H."/>
            <person name="Overmann J."/>
            <person name="Amann R."/>
            <person name="Jetten M.S.M."/>
            <person name="Mascher T."/>
            <person name="Medema M.H."/>
            <person name="Devos D.P."/>
            <person name="Kaster A.-K."/>
            <person name="Ovreas L."/>
            <person name="Rohde M."/>
            <person name="Galperin M.Y."/>
            <person name="Jogler C."/>
        </authorList>
    </citation>
    <scope>NUCLEOTIDE SEQUENCE [LARGE SCALE GENOMIC DNA]</scope>
    <source>
        <strain evidence="1 2">Pla133</strain>
    </source>
</reference>
<evidence type="ECO:0008006" key="3">
    <source>
        <dbReference type="Google" id="ProtNLM"/>
    </source>
</evidence>
<accession>A0A518BK05</accession>
<dbReference type="NCBIfam" id="TIGR02532">
    <property type="entry name" value="IV_pilin_GFxxxE"/>
    <property type="match status" value="1"/>
</dbReference>
<dbReference type="EMBL" id="CP036287">
    <property type="protein sequence ID" value="QDU67307.1"/>
    <property type="molecule type" value="Genomic_DNA"/>
</dbReference>
<gene>
    <name evidence="1" type="ORF">Pla133_23870</name>
</gene>